<evidence type="ECO:0000256" key="9">
    <source>
        <dbReference type="ARBA" id="ARBA00022989"/>
    </source>
</evidence>
<dbReference type="SUPFAM" id="SSF81660">
    <property type="entry name" value="Metal cation-transporting ATPase, ATP-binding domain N"/>
    <property type="match status" value="1"/>
</dbReference>
<evidence type="ECO:0000256" key="6">
    <source>
        <dbReference type="ARBA" id="ARBA00022840"/>
    </source>
</evidence>
<dbReference type="Proteomes" id="UP001530377">
    <property type="component" value="Unassembled WGS sequence"/>
</dbReference>
<feature type="domain" description="P-type ATPase A" evidence="12">
    <location>
        <begin position="601"/>
        <end position="719"/>
    </location>
</feature>
<keyword evidence="4" id="KW-0479">Metal-binding</keyword>
<dbReference type="Gene3D" id="3.40.1110.10">
    <property type="entry name" value="Calcium-transporting ATPase, cytoplasmic domain N"/>
    <property type="match status" value="1"/>
</dbReference>
<dbReference type="Pfam" id="PF00122">
    <property type="entry name" value="E1-E2_ATPase"/>
    <property type="match status" value="1"/>
</dbReference>
<keyword evidence="3 11" id="KW-0812">Transmembrane</keyword>
<dbReference type="InterPro" id="IPR044492">
    <property type="entry name" value="P_typ_ATPase_HD_dom"/>
</dbReference>
<keyword evidence="15" id="KW-1185">Reference proteome</keyword>
<name>A0ABD3RZZ6_9STRA</name>
<comment type="subcellular location">
    <subcellularLocation>
        <location evidence="1">Membrane</location>
        <topology evidence="1">Multi-pass membrane protein</topology>
    </subcellularLocation>
</comment>
<keyword evidence="5" id="KW-0547">Nucleotide-binding</keyword>
<feature type="transmembrane region" description="Helical" evidence="11">
    <location>
        <begin position="762"/>
        <end position="789"/>
    </location>
</feature>
<evidence type="ECO:0000256" key="7">
    <source>
        <dbReference type="ARBA" id="ARBA00022842"/>
    </source>
</evidence>
<evidence type="ECO:0000256" key="3">
    <source>
        <dbReference type="ARBA" id="ARBA00022692"/>
    </source>
</evidence>
<dbReference type="Gene3D" id="1.20.1110.10">
    <property type="entry name" value="Calcium-transporting ATPase, transmembrane domain"/>
    <property type="match status" value="1"/>
</dbReference>
<evidence type="ECO:0000259" key="13">
    <source>
        <dbReference type="Pfam" id="PF00690"/>
    </source>
</evidence>
<evidence type="ECO:0000313" key="15">
    <source>
        <dbReference type="Proteomes" id="UP001530377"/>
    </source>
</evidence>
<dbReference type="InterPro" id="IPR004014">
    <property type="entry name" value="ATPase_P-typ_cation-transptr_N"/>
</dbReference>
<evidence type="ECO:0000256" key="5">
    <source>
        <dbReference type="ARBA" id="ARBA00022741"/>
    </source>
</evidence>
<evidence type="ECO:0000256" key="10">
    <source>
        <dbReference type="ARBA" id="ARBA00023136"/>
    </source>
</evidence>
<keyword evidence="6" id="KW-0067">ATP-binding</keyword>
<accession>A0ABD3RZZ6</accession>
<dbReference type="PANTHER" id="PTHR45630">
    <property type="entry name" value="CATION-TRANSPORTING ATPASE-RELATED"/>
    <property type="match status" value="1"/>
</dbReference>
<feature type="transmembrane region" description="Helical" evidence="11">
    <location>
        <begin position="213"/>
        <end position="234"/>
    </location>
</feature>
<dbReference type="Pfam" id="PF00690">
    <property type="entry name" value="Cation_ATPase_N"/>
    <property type="match status" value="1"/>
</dbReference>
<sequence>MMYHIVHHPMKIVFGVVAISAAAGIIVPCVSGSFGRHDVSWWHAMDGIPILVERRPDRRMSVTNFSSAVHLNGVDERPDGVASHGRFLAFGDYVDPTFSCPATITCPVICVASVEYCPEDVVCPGTHPNNEGDPDHEYELCVDGTCADLTAGEACDPEAASPCSCGDLPFACAKQIDIYSDCSTRFQEQYDADALCLSNQVESIPKVSFGGRWFVASYLSLVGVTALMLVWCAWNQRWSPVPGSTVPLECAKVGEDGGLGSATMGAKKRSDMMDEEVAEMIAIASGGSSAKHTHLFTANDGENLSQTGYRSTVVGMILYSSVILVHAIIQYLLFALTVEYYVQQEATTWSVFGSQVFFDEAQVLLAFEITWMVGFVWTFFLKFPGNIHSLFLRRCVLEDAQYVAVTATTKKVETHLDSKLVVKLMTPVYTAIHRALMMLYSDKSQNRSEGLHIEVTYCKVSLDSKTGSRYFNFRFRRYIHDTATNKFIPGCWNDQHVAIREWLDSSYMHQGLSNEEAAKRLGIVGRNVLELKKPTIVSSIFHEFSKPFYLYQNFLVWTWAPFWYYYMAIVNSVIRLTGGIVVAVFQYMSDKNLYQLMSMEGTVEVLRGGKMIIIDQTEVVPGDIVRLVPGDVYFDMAILQATKLLVDESALTGEVHPIAKKPLDPANSQLTYSLKMNKTSTLSAGTTILECGDGLGTEGDLAIVTKTGSFTAKGELLSDVLSYERHKFKFDDEVKTVLVVLVAEAIVLVALVVYFIKDDWVYSWFYAMYVVGTVLPPLLPTVFVVSVGISCKRLQGKRITCTDSQGILVAGKVKKAFFDKTGTLTKQGLDFHYGDKKEQASPIFKRGLAVCQTLHLSNDGSLIGPNVDRIGFEACSAKIIDENSVCFDGKNIKYLKRYEFDHHRMTQSVVVEHDEEAVVYVKGSPESISKLCVSSSLPSNFFKTARQSARDGIYQLAIATKAYISDNSIHEVTRDDIEKDLEFLGFINFQNSLKEESHAVIDELRRGNVDCTMITGDNVLTGIYIAMQAGIIEPESEVVIGDSIRDDGQIEWLKYTDDSPAEPSDDKCLALTGEVWDYLLNHDPKAALRYAKRTQVFGRCTPNDKVSIVSTFVEMGDITLMCGDGGNDCGALKAAHVGIALSDAEASVVAPFTSLEKSITSVTEVLREGKCALASAIASYKYMIMYGQVESINQVINAYFHITFSEWCWVFMDGIWTSSMAFSLPLAKAARKLSELRPTASILGLHTMSSACGILAINLMFLIIAINALWAQDWYQCRKWDSTDVSKITTIGDNYEASVIFVISGYQYISSAAAFNFGYHFRLSWFRNYVFVFFFFLWTAMQFSATVSASKLSCIWRLNCDNDHVVRSITSSEPEPINNLYNTTVMPVGFRWLLVGLMVSNLILNCAWDYFVVNMAICKKDGQKLENDSHHSVIGTLFWNFVENQIGSMFLL</sequence>
<dbReference type="InterPro" id="IPR023214">
    <property type="entry name" value="HAD_sf"/>
</dbReference>
<dbReference type="SFLD" id="SFLDG00002">
    <property type="entry name" value="C1.7:_P-type_atpase_like"/>
    <property type="match status" value="1"/>
</dbReference>
<feature type="transmembrane region" description="Helical" evidence="11">
    <location>
        <begin position="316"/>
        <end position="342"/>
    </location>
</feature>
<dbReference type="PANTHER" id="PTHR45630:SF11">
    <property type="entry name" value="CATION-TRANSPORTING P-TYPE ATPASE N-TERMINAL DOMAIN-CONTAINING PROTEIN"/>
    <property type="match status" value="1"/>
</dbReference>
<keyword evidence="7" id="KW-0460">Magnesium</keyword>
<reference evidence="14 15" key="1">
    <citation type="submission" date="2024-10" db="EMBL/GenBank/DDBJ databases">
        <title>Updated reference genomes for cyclostephanoid diatoms.</title>
        <authorList>
            <person name="Roberts W.R."/>
            <person name="Alverson A.J."/>
        </authorList>
    </citation>
    <scope>NUCLEOTIDE SEQUENCE [LARGE SCALE GENOMIC DNA]</scope>
    <source>
        <strain evidence="14 15">AJA228-03</strain>
    </source>
</reference>
<evidence type="ECO:0000256" key="8">
    <source>
        <dbReference type="ARBA" id="ARBA00022967"/>
    </source>
</evidence>
<dbReference type="PROSITE" id="PS01229">
    <property type="entry name" value="COF_2"/>
    <property type="match status" value="1"/>
</dbReference>
<feature type="transmembrane region" description="Helical" evidence="11">
    <location>
        <begin position="362"/>
        <end position="383"/>
    </location>
</feature>
<dbReference type="Gene3D" id="3.40.50.1000">
    <property type="entry name" value="HAD superfamily/HAD-like"/>
    <property type="match status" value="2"/>
</dbReference>
<gene>
    <name evidence="14" type="ORF">ACHAXA_002676</name>
</gene>
<feature type="domain" description="Cation-transporting P-type ATPase N-terminal" evidence="13">
    <location>
        <begin position="509"/>
        <end position="550"/>
    </location>
</feature>
<dbReference type="PRINTS" id="PR00119">
    <property type="entry name" value="CATATPASE"/>
</dbReference>
<dbReference type="SUPFAM" id="SSF81665">
    <property type="entry name" value="Calcium ATPase, transmembrane domain M"/>
    <property type="match status" value="1"/>
</dbReference>
<dbReference type="NCBIfam" id="TIGR01494">
    <property type="entry name" value="ATPase_P-type"/>
    <property type="match status" value="1"/>
</dbReference>
<comment type="caution">
    <text evidence="14">The sequence shown here is derived from an EMBL/GenBank/DDBJ whole genome shotgun (WGS) entry which is preliminary data.</text>
</comment>
<feature type="transmembrane region" description="Helical" evidence="11">
    <location>
        <begin position="12"/>
        <end position="34"/>
    </location>
</feature>
<keyword evidence="8" id="KW-1278">Translocase</keyword>
<dbReference type="InterPro" id="IPR036412">
    <property type="entry name" value="HAD-like_sf"/>
</dbReference>
<dbReference type="InterPro" id="IPR059000">
    <property type="entry name" value="ATPase_P-type_domA"/>
</dbReference>
<dbReference type="Gene3D" id="2.70.150.10">
    <property type="entry name" value="Calcium-transporting ATPase, cytoplasmic transduction domain A"/>
    <property type="match status" value="1"/>
</dbReference>
<evidence type="ECO:0000256" key="2">
    <source>
        <dbReference type="ARBA" id="ARBA00006000"/>
    </source>
</evidence>
<dbReference type="GO" id="GO:0005524">
    <property type="term" value="F:ATP binding"/>
    <property type="evidence" value="ECO:0007669"/>
    <property type="project" value="UniProtKB-KW"/>
</dbReference>
<feature type="transmembrane region" description="Helical" evidence="11">
    <location>
        <begin position="1329"/>
        <end position="1349"/>
    </location>
</feature>
<evidence type="ECO:0000256" key="11">
    <source>
        <dbReference type="SAM" id="Phobius"/>
    </source>
</evidence>
<evidence type="ECO:0000259" key="12">
    <source>
        <dbReference type="Pfam" id="PF00122"/>
    </source>
</evidence>
<dbReference type="InterPro" id="IPR023299">
    <property type="entry name" value="ATPase_P-typ_cyto_dom_N"/>
</dbReference>
<proteinExistence type="inferred from homology"/>
<protein>
    <recommendedName>
        <fullName evidence="16">Cation-transporting P-type ATPase N-terminal domain-containing protein</fullName>
    </recommendedName>
</protein>
<feature type="transmembrane region" description="Helical" evidence="11">
    <location>
        <begin position="1247"/>
        <end position="1270"/>
    </location>
</feature>
<evidence type="ECO:0008006" key="16">
    <source>
        <dbReference type="Google" id="ProtNLM"/>
    </source>
</evidence>
<evidence type="ECO:0000313" key="14">
    <source>
        <dbReference type="EMBL" id="KAL3817809.1"/>
    </source>
</evidence>
<dbReference type="SUPFAM" id="SSF56784">
    <property type="entry name" value="HAD-like"/>
    <property type="match status" value="1"/>
</dbReference>
<dbReference type="EMBL" id="JALLPB020000090">
    <property type="protein sequence ID" value="KAL3817809.1"/>
    <property type="molecule type" value="Genomic_DNA"/>
</dbReference>
<dbReference type="SFLD" id="SFLDS00003">
    <property type="entry name" value="Haloacid_Dehalogenase"/>
    <property type="match status" value="1"/>
</dbReference>
<dbReference type="Pfam" id="PF13246">
    <property type="entry name" value="Cation_ATPase"/>
    <property type="match status" value="1"/>
</dbReference>
<feature type="transmembrane region" description="Helical" evidence="11">
    <location>
        <begin position="737"/>
        <end position="756"/>
    </location>
</feature>
<dbReference type="SFLD" id="SFLDF00027">
    <property type="entry name" value="p-type_atpase"/>
    <property type="match status" value="1"/>
</dbReference>
<keyword evidence="10 11" id="KW-0472">Membrane</keyword>
<dbReference type="InterPro" id="IPR008250">
    <property type="entry name" value="ATPase_P-typ_transduc_dom_A_sf"/>
</dbReference>
<dbReference type="GO" id="GO:0046872">
    <property type="term" value="F:metal ion binding"/>
    <property type="evidence" value="ECO:0007669"/>
    <property type="project" value="UniProtKB-KW"/>
</dbReference>
<evidence type="ECO:0000256" key="1">
    <source>
        <dbReference type="ARBA" id="ARBA00004141"/>
    </source>
</evidence>
<dbReference type="GO" id="GO:0016020">
    <property type="term" value="C:membrane"/>
    <property type="evidence" value="ECO:0007669"/>
    <property type="project" value="UniProtKB-SubCell"/>
</dbReference>
<dbReference type="InterPro" id="IPR006544">
    <property type="entry name" value="P-type_TPase_V"/>
</dbReference>
<dbReference type="SUPFAM" id="SSF81653">
    <property type="entry name" value="Calcium ATPase, transduction domain A"/>
    <property type="match status" value="1"/>
</dbReference>
<dbReference type="InterPro" id="IPR001757">
    <property type="entry name" value="P_typ_ATPase"/>
</dbReference>
<organism evidence="14 15">
    <name type="scientific">Cyclostephanos tholiformis</name>
    <dbReference type="NCBI Taxonomy" id="382380"/>
    <lineage>
        <taxon>Eukaryota</taxon>
        <taxon>Sar</taxon>
        <taxon>Stramenopiles</taxon>
        <taxon>Ochrophyta</taxon>
        <taxon>Bacillariophyta</taxon>
        <taxon>Coscinodiscophyceae</taxon>
        <taxon>Thalassiosirophycidae</taxon>
        <taxon>Stephanodiscales</taxon>
        <taxon>Stephanodiscaceae</taxon>
        <taxon>Cyclostephanos</taxon>
    </lineage>
</organism>
<feature type="transmembrane region" description="Helical" evidence="11">
    <location>
        <begin position="572"/>
        <end position="589"/>
    </location>
</feature>
<feature type="transmembrane region" description="Helical" evidence="11">
    <location>
        <begin position="1390"/>
        <end position="1413"/>
    </location>
</feature>
<comment type="similarity">
    <text evidence="2">Belongs to the cation transport ATPase (P-type) (TC 3.A.3) family. Type V subfamily.</text>
</comment>
<dbReference type="InterPro" id="IPR023298">
    <property type="entry name" value="ATPase_P-typ_TM_dom_sf"/>
</dbReference>
<keyword evidence="9 11" id="KW-1133">Transmembrane helix</keyword>
<evidence type="ECO:0000256" key="4">
    <source>
        <dbReference type="ARBA" id="ARBA00022723"/>
    </source>
</evidence>